<dbReference type="KEGG" id="cfar:CI104_22735"/>
<dbReference type="OrthoDB" id="8079725at2"/>
<evidence type="ECO:0000313" key="1">
    <source>
        <dbReference type="EMBL" id="HAT1585429.1"/>
    </source>
</evidence>
<protein>
    <submittedName>
        <fullName evidence="1">Uncharacterized protein</fullName>
    </submittedName>
</protein>
<dbReference type="EMBL" id="DACSDU010000006">
    <property type="protein sequence ID" value="HAT1585429.1"/>
    <property type="molecule type" value="Genomic_DNA"/>
</dbReference>
<sequence length="104" mass="11740">MIFEIRKEGKTIGVSELEFGDPPMGIVHGDLIPTQFYVPNADTTGCKLFISETDEEIICGFIAIEDLSQELGEPAITVTILVSAAEDYEKFFKHHLNRYEKQFI</sequence>
<gene>
    <name evidence="1" type="ORF">I8Y00_001757</name>
</gene>
<proteinExistence type="predicted"/>
<dbReference type="Proteomes" id="UP000864563">
    <property type="component" value="Unassembled WGS sequence"/>
</dbReference>
<accession>A0A8H9TV52</accession>
<reference evidence="1" key="2">
    <citation type="submission" date="2020-11" db="EMBL/GenBank/DDBJ databases">
        <authorList>
            <consortium name="NCBI Pathogen Detection Project"/>
        </authorList>
    </citation>
    <scope>NUCLEOTIDE SEQUENCE</scope>
    <source>
        <strain evidence="1">YDC697-2</strain>
    </source>
</reference>
<organism evidence="1">
    <name type="scientific">Citrobacter farmeri</name>
    <dbReference type="NCBI Taxonomy" id="67824"/>
    <lineage>
        <taxon>Bacteria</taxon>
        <taxon>Pseudomonadati</taxon>
        <taxon>Pseudomonadota</taxon>
        <taxon>Gammaproteobacteria</taxon>
        <taxon>Enterobacterales</taxon>
        <taxon>Enterobacteriaceae</taxon>
        <taxon>Citrobacter</taxon>
    </lineage>
</organism>
<comment type="caution">
    <text evidence="1">The sequence shown here is derived from an EMBL/GenBank/DDBJ whole genome shotgun (WGS) entry which is preliminary data.</text>
</comment>
<reference evidence="1" key="1">
    <citation type="journal article" date="2018" name="Genome Biol.">
        <title>SKESA: strategic k-mer extension for scrupulous assemblies.</title>
        <authorList>
            <person name="Souvorov A."/>
            <person name="Agarwala R."/>
            <person name="Lipman D.J."/>
        </authorList>
    </citation>
    <scope>NUCLEOTIDE SEQUENCE</scope>
    <source>
        <strain evidence="1">YDC697-2</strain>
    </source>
</reference>
<dbReference type="AlphaFoldDB" id="A0A8H9TV52"/>
<name>A0A8H9TV52_9ENTR</name>